<dbReference type="PATRIC" id="fig|45070.6.peg.170"/>
<dbReference type="InterPro" id="IPR050447">
    <property type="entry name" value="Erg6_SMT_methyltransf"/>
</dbReference>
<gene>
    <name evidence="3" type="primary">bioC_1</name>
    <name evidence="3" type="ORF">Lnau_0164</name>
</gene>
<proteinExistence type="predicted"/>
<keyword evidence="4" id="KW-1185">Reference proteome</keyword>
<dbReference type="PANTHER" id="PTHR44068:SF4">
    <property type="entry name" value="S-ADENOSYL-METHIONINE-STEROL-C-METHYLTRANSFERAS (AFU_ORTHOLOGUE AFUA_4G09190)"/>
    <property type="match status" value="1"/>
</dbReference>
<sequence>MIKVNPNSKFYRLATIWNSFKAIYHLSPQQVEAFLNAYNIYDYDWVDGQAVKDSQPVEYQQVKQNLIAWYEVINHLCAIGQVEKMYIPPTLDVTENVISNQLLFEKKLSRLLDVKAGDKLFELGCGKGRVAAHLASLTGAEITGFNIDQSQLDNAILFAQKNGLSQQCKFINADLNDLPFNFADNEFDAAYEIQALSLCRDLNKLFHELHRILKPGGKLSLLEWVRLPNYDAQNPHHLALMKQIKPLIGAIGTPSPAEYEEALRHAGFEVLLSEDPSINKSQEPLISKAGSNYDKLDPIVKFLVKIKVLPVHFIVLLDRLSQNVEALCEADRLGLVTMSYHLIAQKPTSF</sequence>
<dbReference type="EMBL" id="LNYO01000001">
    <property type="protein sequence ID" value="KTD39397.1"/>
    <property type="molecule type" value="Genomic_DNA"/>
</dbReference>
<dbReference type="InterPro" id="IPR013216">
    <property type="entry name" value="Methyltransf_11"/>
</dbReference>
<dbReference type="CDD" id="cd02440">
    <property type="entry name" value="AdoMet_MTases"/>
    <property type="match status" value="1"/>
</dbReference>
<dbReference type="OrthoDB" id="9777638at2"/>
<dbReference type="STRING" id="45070.Lnau_0164"/>
<evidence type="ECO:0000313" key="3">
    <source>
        <dbReference type="EMBL" id="KTD39397.1"/>
    </source>
</evidence>
<dbReference type="PANTHER" id="PTHR44068">
    <property type="entry name" value="ZGC:194242"/>
    <property type="match status" value="1"/>
</dbReference>
<dbReference type="AlphaFoldDB" id="A0A0W0X465"/>
<dbReference type="Proteomes" id="UP000054725">
    <property type="component" value="Unassembled WGS sequence"/>
</dbReference>
<dbReference type="InterPro" id="IPR029063">
    <property type="entry name" value="SAM-dependent_MTases_sf"/>
</dbReference>
<reference evidence="3 4" key="1">
    <citation type="submission" date="2015-11" db="EMBL/GenBank/DDBJ databases">
        <title>Genomic analysis of 38 Legionella species identifies large and diverse effector repertoires.</title>
        <authorList>
            <person name="Burstein D."/>
            <person name="Amaro F."/>
            <person name="Zusman T."/>
            <person name="Lifshitz Z."/>
            <person name="Cohen O."/>
            <person name="Gilbert J.A."/>
            <person name="Pupko T."/>
            <person name="Shuman H.A."/>
            <person name="Segal G."/>
        </authorList>
    </citation>
    <scope>NUCLEOTIDE SEQUENCE [LARGE SCALE GENOMIC DNA]</scope>
    <source>
        <strain evidence="3 4">ATCC 49506</strain>
    </source>
</reference>
<feature type="domain" description="Methyltransferase type 11" evidence="2">
    <location>
        <begin position="122"/>
        <end position="220"/>
    </location>
</feature>
<organism evidence="3 4">
    <name type="scientific">Legionella nautarum</name>
    <dbReference type="NCBI Taxonomy" id="45070"/>
    <lineage>
        <taxon>Bacteria</taxon>
        <taxon>Pseudomonadati</taxon>
        <taxon>Pseudomonadota</taxon>
        <taxon>Gammaproteobacteria</taxon>
        <taxon>Legionellales</taxon>
        <taxon>Legionellaceae</taxon>
        <taxon>Legionella</taxon>
    </lineage>
</organism>
<name>A0A0W0X465_9GAMM</name>
<dbReference type="GO" id="GO:0003838">
    <property type="term" value="F:sterol 24-C-methyltransferase activity"/>
    <property type="evidence" value="ECO:0007669"/>
    <property type="project" value="TreeGrafter"/>
</dbReference>
<evidence type="ECO:0000256" key="1">
    <source>
        <dbReference type="ARBA" id="ARBA00022679"/>
    </source>
</evidence>
<dbReference type="Gene3D" id="3.40.50.150">
    <property type="entry name" value="Vaccinia Virus protein VP39"/>
    <property type="match status" value="1"/>
</dbReference>
<keyword evidence="1" id="KW-0808">Transferase</keyword>
<dbReference type="RefSeq" id="WP_058503252.1">
    <property type="nucleotide sequence ID" value="NZ_CAAAIF010000002.1"/>
</dbReference>
<accession>A0A0W0X465</accession>
<evidence type="ECO:0000259" key="2">
    <source>
        <dbReference type="Pfam" id="PF08241"/>
    </source>
</evidence>
<dbReference type="GO" id="GO:0006696">
    <property type="term" value="P:ergosterol biosynthetic process"/>
    <property type="evidence" value="ECO:0007669"/>
    <property type="project" value="TreeGrafter"/>
</dbReference>
<dbReference type="Pfam" id="PF08241">
    <property type="entry name" value="Methyltransf_11"/>
    <property type="match status" value="1"/>
</dbReference>
<protein>
    <submittedName>
        <fullName evidence="3">Biotin synthase BioC</fullName>
    </submittedName>
</protein>
<comment type="caution">
    <text evidence="3">The sequence shown here is derived from an EMBL/GenBank/DDBJ whole genome shotgun (WGS) entry which is preliminary data.</text>
</comment>
<dbReference type="SUPFAM" id="SSF53335">
    <property type="entry name" value="S-adenosyl-L-methionine-dependent methyltransferases"/>
    <property type="match status" value="1"/>
</dbReference>
<evidence type="ECO:0000313" key="4">
    <source>
        <dbReference type="Proteomes" id="UP000054725"/>
    </source>
</evidence>